<keyword evidence="2" id="KW-0472">Membrane</keyword>
<dbReference type="GO" id="GO:0005886">
    <property type="term" value="C:plasma membrane"/>
    <property type="evidence" value="ECO:0007669"/>
    <property type="project" value="TreeGrafter"/>
</dbReference>
<feature type="transmembrane region" description="Helical" evidence="2">
    <location>
        <begin position="454"/>
        <end position="472"/>
    </location>
</feature>
<keyword evidence="2" id="KW-1133">Transmembrane helix</keyword>
<evidence type="ECO:0008006" key="5">
    <source>
        <dbReference type="Google" id="ProtNLM"/>
    </source>
</evidence>
<feature type="compositionally biased region" description="Low complexity" evidence="1">
    <location>
        <begin position="235"/>
        <end position="244"/>
    </location>
</feature>
<proteinExistence type="predicted"/>
<feature type="transmembrane region" description="Helical" evidence="2">
    <location>
        <begin position="888"/>
        <end position="908"/>
    </location>
</feature>
<dbReference type="PANTHER" id="PTHR33406:SF13">
    <property type="entry name" value="MEMBRANE PROTEIN YDFJ"/>
    <property type="match status" value="1"/>
</dbReference>
<feature type="compositionally biased region" description="Basic and acidic residues" evidence="1">
    <location>
        <begin position="155"/>
        <end position="178"/>
    </location>
</feature>
<dbReference type="RefSeq" id="WP_004086871.1">
    <property type="nucleotide sequence ID" value="NZ_KB822515.1"/>
</dbReference>
<feature type="region of interest" description="Disordered" evidence="1">
    <location>
        <begin position="235"/>
        <end position="276"/>
    </location>
</feature>
<reference evidence="3 4" key="1">
    <citation type="submission" date="2013-02" db="EMBL/GenBank/DDBJ databases">
        <title>The Genome Sequence of Helicobacter bilis WiWa.</title>
        <authorList>
            <consortium name="The Broad Institute Genome Sequencing Platform"/>
            <person name="Ward D."/>
            <person name="Overstreet A.-M.C."/>
            <person name="Ramer-Tait A.E."/>
            <person name="Phillips G.J."/>
            <person name="Wannemuehler M.J."/>
            <person name="Walker B."/>
            <person name="Young S.K."/>
            <person name="Zeng Q."/>
            <person name="Gargeya S."/>
            <person name="Fitzgerald M."/>
            <person name="Haas B."/>
            <person name="Abouelleil A."/>
            <person name="Alvarado L."/>
            <person name="Arachchi H.M."/>
            <person name="Berlin A.M."/>
            <person name="Chapman S.B."/>
            <person name="Dewar J."/>
            <person name="Goldberg J."/>
            <person name="Griggs A."/>
            <person name="Gujja S."/>
            <person name="Hansen M."/>
            <person name="Howarth C."/>
            <person name="Imamovic A."/>
            <person name="Larimer J."/>
            <person name="McCowan C."/>
            <person name="Murphy C."/>
            <person name="Neiman D."/>
            <person name="Pearson M."/>
            <person name="Priest M."/>
            <person name="Roberts A."/>
            <person name="Saif S."/>
            <person name="Shea T."/>
            <person name="Sisk P."/>
            <person name="Sykes S."/>
            <person name="Wortman J."/>
            <person name="Nusbaum C."/>
            <person name="Birren B."/>
        </authorList>
    </citation>
    <scope>NUCLEOTIDE SEQUENCE [LARGE SCALE GENOMIC DNA]</scope>
    <source>
        <strain evidence="3 4">WiWa</strain>
    </source>
</reference>
<feature type="transmembrane region" description="Helical" evidence="2">
    <location>
        <begin position="414"/>
        <end position="433"/>
    </location>
</feature>
<organism evidence="3 4">
    <name type="scientific">Helicobacter bilis WiWa</name>
    <dbReference type="NCBI Taxonomy" id="1235804"/>
    <lineage>
        <taxon>Bacteria</taxon>
        <taxon>Pseudomonadati</taxon>
        <taxon>Campylobacterota</taxon>
        <taxon>Epsilonproteobacteria</taxon>
        <taxon>Campylobacterales</taxon>
        <taxon>Helicobacteraceae</taxon>
        <taxon>Helicobacter</taxon>
    </lineage>
</organism>
<dbReference type="Proteomes" id="UP000012527">
    <property type="component" value="Unassembled WGS sequence"/>
</dbReference>
<feature type="region of interest" description="Disordered" evidence="1">
    <location>
        <begin position="798"/>
        <end position="817"/>
    </location>
</feature>
<comment type="caution">
    <text evidence="3">The sequence shown here is derived from an EMBL/GenBank/DDBJ whole genome shotgun (WGS) entry which is preliminary data.</text>
</comment>
<evidence type="ECO:0000256" key="1">
    <source>
        <dbReference type="SAM" id="MobiDB-lite"/>
    </source>
</evidence>
<evidence type="ECO:0000313" key="4">
    <source>
        <dbReference type="Proteomes" id="UP000012527"/>
    </source>
</evidence>
<accession>N2BG05</accession>
<feature type="transmembrane region" description="Helical" evidence="2">
    <location>
        <begin position="1002"/>
        <end position="1021"/>
    </location>
</feature>
<feature type="transmembrane region" description="Helical" evidence="2">
    <location>
        <begin position="478"/>
        <end position="498"/>
    </location>
</feature>
<feature type="transmembrane region" description="Helical" evidence="2">
    <location>
        <begin position="388"/>
        <end position="408"/>
    </location>
</feature>
<feature type="transmembrane region" description="Helical" evidence="2">
    <location>
        <begin position="519"/>
        <end position="539"/>
    </location>
</feature>
<sequence>MRHFVNVVALVFAVALFSLFFYNDKIKITQEVLDLFPQTEDKQIIDIYQKFANSNHILVAIKGFSQESRDTLDEFLSKIKDMPNIDSVITRTSASESLEDFLAQDYLYTASPKPLDKVLTKEEIESRVLNGLQSLQSQMLEEEVLDSGLIDMEKMRDSKDIESKQSVDSNKDSKKENVKNTQNNIESKVNENNDISPFSKAQYDKKQNLDSNRITPQSPAPTQMAENLDVIHSAQKAQQTTQTTNNLDSKNIAKDKTTESSKDFSPKAHNDKNIESKNNAQSYNTIFHPSDPLQLLILQTPKPYIFVAKDYGYMAIVTMRDVKSESVKETLEGFAHIATEYPNIRYFSQNFMSVENLGLILNEVNFLLSFATLAFITLYFVIIRIPLLTLNTICTLITANIIAILVVSSVYPKVTIMALSFGMGISNIAIDYMMHHNFFNLYVSAKRVFNRPVFYGYITTIIGFSACLFIPFPLLSQLSLYAIISLTLCYISFAFMYPKIGFSKPRLFPKLAQIRFQKVSSYTFLGLSLCAFVFAFMFLRLDFDLSKLDYQNKRMQNERTFFTNAQNNTTQILLSSSSLDSLIALARDLQDFLHINNAKTFIPLSLLPTQSQMDLNAKFIESKLVAENKAALLQSLPHLRTKILQILNEDSIDEDMSLEDKMAFIDDLFAMFKESYMLGDKPQLSLENLSHMGFNIVVEEMDSKTNRHTEALAEVSNIESQHDKILESTLTNHANKTTNSSDCSMALEALNELEGRSYLSDNDYPSNSFNRSNCIDKGEFLQNLDSIKFAPLHPAPAHLDKNLDSNQSHTNIESKDSTQSSTKRFYYLAIVNNSDLDYIKTFSKQLENAESLESIKDSNSNMQQLKNTESSIEMRGLQHIMDNITDTIYKPMLIVLAIALCLMICMLFITAREAFLDSVVFVLFPLACTLCVIAAHSTLNIMHLFALLILVVVSVDYGIYSVKEGQNLRTAHAIFFSVLTTGVSFGILIISKTKALNSFGEVIFVGMLCILALLILHRPLYQSKKLS</sequence>
<dbReference type="GeneID" id="68902221"/>
<dbReference type="EMBL" id="AQFW01000012">
    <property type="protein sequence ID" value="EMZ39111.1"/>
    <property type="molecule type" value="Genomic_DNA"/>
</dbReference>
<dbReference type="InterPro" id="IPR050545">
    <property type="entry name" value="Mycobact_MmpL"/>
</dbReference>
<dbReference type="PATRIC" id="fig|1235804.3.peg.1189"/>
<feature type="transmembrane region" description="Helical" evidence="2">
    <location>
        <begin position="915"/>
        <end position="935"/>
    </location>
</feature>
<feature type="transmembrane region" description="Helical" evidence="2">
    <location>
        <begin position="357"/>
        <end position="381"/>
    </location>
</feature>
<gene>
    <name evidence="3" type="ORF">C826_01087</name>
</gene>
<feature type="transmembrane region" description="Helical" evidence="2">
    <location>
        <begin position="941"/>
        <end position="959"/>
    </location>
</feature>
<name>N2BG05_9HELI</name>
<dbReference type="HOGENOM" id="CLU_011294_0_0_7"/>
<feature type="compositionally biased region" description="Basic and acidic residues" evidence="1">
    <location>
        <begin position="251"/>
        <end position="275"/>
    </location>
</feature>
<feature type="region of interest" description="Disordered" evidence="1">
    <location>
        <begin position="155"/>
        <end position="198"/>
    </location>
</feature>
<evidence type="ECO:0000256" key="2">
    <source>
        <dbReference type="SAM" id="Phobius"/>
    </source>
</evidence>
<feature type="compositionally biased region" description="Polar residues" evidence="1">
    <location>
        <begin position="804"/>
        <end position="817"/>
    </location>
</feature>
<dbReference type="AlphaFoldDB" id="N2BG05"/>
<feature type="transmembrane region" description="Helical" evidence="2">
    <location>
        <begin position="971"/>
        <end position="990"/>
    </location>
</feature>
<dbReference type="PANTHER" id="PTHR33406">
    <property type="entry name" value="MEMBRANE PROTEIN MJ1562-RELATED"/>
    <property type="match status" value="1"/>
</dbReference>
<feature type="compositionally biased region" description="Polar residues" evidence="1">
    <location>
        <begin position="179"/>
        <end position="196"/>
    </location>
</feature>
<protein>
    <recommendedName>
        <fullName evidence="5">Membrane transport protein MMPL domain-containing protein</fullName>
    </recommendedName>
</protein>
<keyword evidence="2" id="KW-0812">Transmembrane</keyword>
<dbReference type="SUPFAM" id="SSF82866">
    <property type="entry name" value="Multidrug efflux transporter AcrB transmembrane domain"/>
    <property type="match status" value="2"/>
</dbReference>
<evidence type="ECO:0000313" key="3">
    <source>
        <dbReference type="EMBL" id="EMZ39111.1"/>
    </source>
</evidence>